<evidence type="ECO:0000256" key="2">
    <source>
        <dbReference type="ARBA" id="ARBA00022801"/>
    </source>
</evidence>
<evidence type="ECO:0000313" key="8">
    <source>
        <dbReference type="EMBL" id="KAL3806748.1"/>
    </source>
</evidence>
<dbReference type="AlphaFoldDB" id="A0ABD3R247"/>
<feature type="signal peptide" evidence="6">
    <location>
        <begin position="1"/>
        <end position="26"/>
    </location>
</feature>
<keyword evidence="3 4" id="KW-0326">Glycosidase</keyword>
<dbReference type="InterPro" id="IPR001579">
    <property type="entry name" value="Glyco_hydro_18_chit_AS"/>
</dbReference>
<comment type="caution">
    <text evidence="8">The sequence shown here is derived from an EMBL/GenBank/DDBJ whole genome shotgun (WGS) entry which is preliminary data.</text>
</comment>
<dbReference type="InterPro" id="IPR036861">
    <property type="entry name" value="Endochitinase-like_sf"/>
</dbReference>
<dbReference type="GO" id="GO:0016798">
    <property type="term" value="F:hydrolase activity, acting on glycosyl bonds"/>
    <property type="evidence" value="ECO:0007669"/>
    <property type="project" value="UniProtKB-KW"/>
</dbReference>
<dbReference type="EMBL" id="JALLPB020000742">
    <property type="protein sequence ID" value="KAL3806748.1"/>
    <property type="molecule type" value="Genomic_DNA"/>
</dbReference>
<feature type="compositionally biased region" description="Low complexity" evidence="5">
    <location>
        <begin position="500"/>
        <end position="511"/>
    </location>
</feature>
<evidence type="ECO:0000256" key="5">
    <source>
        <dbReference type="SAM" id="MobiDB-lite"/>
    </source>
</evidence>
<keyword evidence="6" id="KW-0732">Signal</keyword>
<protein>
    <recommendedName>
        <fullName evidence="7">GH18 domain-containing protein</fullName>
    </recommendedName>
</protein>
<dbReference type="PROSITE" id="PS51910">
    <property type="entry name" value="GH18_2"/>
    <property type="match status" value="1"/>
</dbReference>
<dbReference type="Gene3D" id="3.20.20.80">
    <property type="entry name" value="Glycosidases"/>
    <property type="match status" value="1"/>
</dbReference>
<evidence type="ECO:0000259" key="7">
    <source>
        <dbReference type="PROSITE" id="PS51910"/>
    </source>
</evidence>
<evidence type="ECO:0000313" key="9">
    <source>
        <dbReference type="Proteomes" id="UP001530377"/>
    </source>
</evidence>
<dbReference type="SUPFAM" id="SSF57016">
    <property type="entry name" value="Plant lectins/antimicrobial peptides"/>
    <property type="match status" value="1"/>
</dbReference>
<evidence type="ECO:0000256" key="3">
    <source>
        <dbReference type="ARBA" id="ARBA00023295"/>
    </source>
</evidence>
<dbReference type="InterPro" id="IPR001223">
    <property type="entry name" value="Glyco_hydro18_cat"/>
</dbReference>
<keyword evidence="2 4" id="KW-0378">Hydrolase</keyword>
<dbReference type="GO" id="GO:0008061">
    <property type="term" value="F:chitin binding"/>
    <property type="evidence" value="ECO:0007669"/>
    <property type="project" value="UniProtKB-KW"/>
</dbReference>
<sequence length="642" mass="67624">MVKLLFLTHFLLLILLNVSKWCGTDAAYCGAGCQSGPCTSGPTPPPPTPPPPSPPTGFNYNVNHGEDSRLIAYVGNWQTCPTAGQYDAYSHMVIAFAVSYTWASTKNVCDTTCAIASSVPICNNANNQPLVDSWRAAGKKVILSFGGAGMGGSWSGDTNNCWDYCFGKEEQLATSLVNIINTQKFDGIDIDYEYCYDISGAQAGRCQQRSSLYTDVKAQTFLDSLTSKLRVKLDALQLANGYNRGRYEVTHAPMDSDLTPSTSKYFQILKARRADLDFLMPQFYNGVTRPVMDGVGGTGAGAMSAALLFSSLANDLFAQQPNKVVFGFCISDCSGTSSNANAAQAVKIMSDLKTYNNGQFSCNGGAFFWVAEHDTSGSWSDAVVAEVSKTAGCSSGAPTTSSMPTSLKPTSTPTSSIPTSKPTSSKPTSSPTSSKPTTRMPTSSSISSKPTTRVPTSSVTSSPTASKPTKSKPGSSASTTSKPTSNPTTAIPTSVPSLRPTSSKPTTAIPTTAIPTAAPVAISPLTNAPTSASLVISTANRCGKSEIDARETCGEICDWSGSSCPSGTSCYAVHQNYCGSIPQRSYTNPVVSTVYFRCGVSEVFARTFCGIACTWSTECNEGIGELCQGVHENYCGSVYTEG</sequence>
<dbReference type="Pfam" id="PF00704">
    <property type="entry name" value="Glyco_hydro_18"/>
    <property type="match status" value="1"/>
</dbReference>
<feature type="domain" description="GH18" evidence="7">
    <location>
        <begin position="68"/>
        <end position="390"/>
    </location>
</feature>
<proteinExistence type="predicted"/>
<gene>
    <name evidence="8" type="ORF">ACHAXA_004535</name>
</gene>
<reference evidence="8 9" key="1">
    <citation type="submission" date="2024-10" db="EMBL/GenBank/DDBJ databases">
        <title>Updated reference genomes for cyclostephanoid diatoms.</title>
        <authorList>
            <person name="Roberts W.R."/>
            <person name="Alverson A.J."/>
        </authorList>
    </citation>
    <scope>NUCLEOTIDE SEQUENCE [LARGE SCALE GENOMIC DNA]</scope>
    <source>
        <strain evidence="8 9">AJA228-03</strain>
    </source>
</reference>
<keyword evidence="1" id="KW-0147">Chitin-binding</keyword>
<accession>A0ABD3R247</accession>
<dbReference type="InterPro" id="IPR017853">
    <property type="entry name" value="GH"/>
</dbReference>
<evidence type="ECO:0000256" key="1">
    <source>
        <dbReference type="ARBA" id="ARBA00022669"/>
    </source>
</evidence>
<name>A0ABD3R247_9STRA</name>
<dbReference type="SUPFAM" id="SSF51445">
    <property type="entry name" value="(Trans)glycosidases"/>
    <property type="match status" value="1"/>
</dbReference>
<feature type="compositionally biased region" description="Low complexity" evidence="5">
    <location>
        <begin position="398"/>
        <end position="489"/>
    </location>
</feature>
<dbReference type="PROSITE" id="PS01095">
    <property type="entry name" value="GH18_1"/>
    <property type="match status" value="1"/>
</dbReference>
<organism evidence="8 9">
    <name type="scientific">Cyclostephanos tholiformis</name>
    <dbReference type="NCBI Taxonomy" id="382380"/>
    <lineage>
        <taxon>Eukaryota</taxon>
        <taxon>Sar</taxon>
        <taxon>Stramenopiles</taxon>
        <taxon>Ochrophyta</taxon>
        <taxon>Bacillariophyta</taxon>
        <taxon>Coscinodiscophyceae</taxon>
        <taxon>Thalassiosirophycidae</taxon>
        <taxon>Stephanodiscales</taxon>
        <taxon>Stephanodiscaceae</taxon>
        <taxon>Cyclostephanos</taxon>
    </lineage>
</organism>
<feature type="region of interest" description="Disordered" evidence="5">
    <location>
        <begin position="391"/>
        <end position="511"/>
    </location>
</feature>
<dbReference type="Proteomes" id="UP001530377">
    <property type="component" value="Unassembled WGS sequence"/>
</dbReference>
<feature type="chain" id="PRO_5044892550" description="GH18 domain-containing protein" evidence="6">
    <location>
        <begin position="27"/>
        <end position="642"/>
    </location>
</feature>
<evidence type="ECO:0000256" key="6">
    <source>
        <dbReference type="SAM" id="SignalP"/>
    </source>
</evidence>
<evidence type="ECO:0000256" key="4">
    <source>
        <dbReference type="RuleBase" id="RU000489"/>
    </source>
</evidence>
<keyword evidence="9" id="KW-1185">Reference proteome</keyword>